<keyword evidence="2" id="KW-1185">Reference proteome</keyword>
<dbReference type="EMBL" id="OY660885">
    <property type="protein sequence ID" value="CAJ1084461.1"/>
    <property type="molecule type" value="Genomic_DNA"/>
</dbReference>
<protein>
    <submittedName>
        <fullName evidence="1">Uncharacterized protein</fullName>
    </submittedName>
</protein>
<dbReference type="Proteomes" id="UP001178508">
    <property type="component" value="Chromosome 22"/>
</dbReference>
<accession>A0AAV1HG21</accession>
<evidence type="ECO:0000313" key="2">
    <source>
        <dbReference type="Proteomes" id="UP001178508"/>
    </source>
</evidence>
<name>A0AAV1HG21_XYRNO</name>
<gene>
    <name evidence="1" type="ORF">XNOV1_A038431</name>
</gene>
<sequence>MRSELPGETEILYFLQTQSEKKNGTDRLSHQVSSSSSLWTINSAQESFPAHLSCLFCQLSSECDQLKPKHVYGKLHQCLFYLLCSSDTCLTADNRDVTPVL</sequence>
<evidence type="ECO:0000313" key="1">
    <source>
        <dbReference type="EMBL" id="CAJ1084461.1"/>
    </source>
</evidence>
<organism evidence="1 2">
    <name type="scientific">Xyrichtys novacula</name>
    <name type="common">Pearly razorfish</name>
    <name type="synonym">Hemipteronotus novacula</name>
    <dbReference type="NCBI Taxonomy" id="13765"/>
    <lineage>
        <taxon>Eukaryota</taxon>
        <taxon>Metazoa</taxon>
        <taxon>Chordata</taxon>
        <taxon>Craniata</taxon>
        <taxon>Vertebrata</taxon>
        <taxon>Euteleostomi</taxon>
        <taxon>Actinopterygii</taxon>
        <taxon>Neopterygii</taxon>
        <taxon>Teleostei</taxon>
        <taxon>Neoteleostei</taxon>
        <taxon>Acanthomorphata</taxon>
        <taxon>Eupercaria</taxon>
        <taxon>Labriformes</taxon>
        <taxon>Labridae</taxon>
        <taxon>Xyrichtys</taxon>
    </lineage>
</organism>
<dbReference type="AlphaFoldDB" id="A0AAV1HG21"/>
<reference evidence="1" key="1">
    <citation type="submission" date="2023-08" db="EMBL/GenBank/DDBJ databases">
        <authorList>
            <person name="Alioto T."/>
            <person name="Alioto T."/>
            <person name="Gomez Garrido J."/>
        </authorList>
    </citation>
    <scope>NUCLEOTIDE SEQUENCE</scope>
</reference>
<proteinExistence type="predicted"/>